<accession>A0A8H7VEK7</accession>
<gene>
    <name evidence="8" type="ORF">INT45_013844</name>
</gene>
<dbReference type="Pfam" id="PF22602">
    <property type="entry name" value="NXF_NTF2"/>
    <property type="match status" value="1"/>
</dbReference>
<dbReference type="InterPro" id="IPR030217">
    <property type="entry name" value="NXF_fam"/>
</dbReference>
<comment type="similarity">
    <text evidence="2">Belongs to the NXF family.</text>
</comment>
<evidence type="ECO:0000256" key="6">
    <source>
        <dbReference type="SAM" id="MobiDB-lite"/>
    </source>
</evidence>
<dbReference type="AlphaFoldDB" id="A0A8H7VEK7"/>
<dbReference type="OrthoDB" id="25872at2759"/>
<dbReference type="Pfam" id="PF24048">
    <property type="entry name" value="LRR_NXF1-5"/>
    <property type="match status" value="1"/>
</dbReference>
<dbReference type="InterPro" id="IPR032675">
    <property type="entry name" value="LRR_dom_sf"/>
</dbReference>
<dbReference type="SUPFAM" id="SSF52058">
    <property type="entry name" value="L domain-like"/>
    <property type="match status" value="1"/>
</dbReference>
<name>A0A8H7VEK7_9FUNG</name>
<dbReference type="PROSITE" id="PS50177">
    <property type="entry name" value="NTF2_DOMAIN"/>
    <property type="match status" value="1"/>
</dbReference>
<feature type="region of interest" description="Disordered" evidence="6">
    <location>
        <begin position="1"/>
        <end position="76"/>
    </location>
</feature>
<evidence type="ECO:0000256" key="1">
    <source>
        <dbReference type="ARBA" id="ARBA00004123"/>
    </source>
</evidence>
<dbReference type="GO" id="GO:0003723">
    <property type="term" value="F:RNA binding"/>
    <property type="evidence" value="ECO:0007669"/>
    <property type="project" value="TreeGrafter"/>
</dbReference>
<dbReference type="InterPro" id="IPR002075">
    <property type="entry name" value="NTF2_dom"/>
</dbReference>
<dbReference type="Gene3D" id="3.10.450.50">
    <property type="match status" value="1"/>
</dbReference>
<sequence length="608" mass="68275">MNKDQQNEAPRGLMAMFGGISSKKTNETTTKKTTTTTINKKEEEMSSSNRRGGGAMKTSRKERRSLALRAQQPGRVVTVTSSPVETKKVQQMEDDDIAMGGTGKKQKKKRFSPYNSRQRAQHVQVKQSNKPIEKIDILVGGFAPGSEHNVIPYLQQKSKKQWIPLDVKVDQGQMLLSVDGPTIAHSIIRLNGYIYGTQPLQIRLFNESTSLSGFDKNELPSNLTPKKTSTMDTLRDFLRSRWNAEGHYLNLDDMASDASLKKAQIRPPGANNASPTVGPALMKLAGEMFENVISISFANNRFRNVQQVSTMTQFLPNIRNLSLENNVITSFSGLDAICGSGKLKHLRELVLRGNPLKESEVKQRGDNRGYVRNAVKQFPSLELLDGELVSLSEEEKQMIQKTRRILPLGTQPFFFDNENSQKVAYEFLTRFLQLFDTDRATLVLIYDSTATFSISTLLKLRNAKKKVRGRQKQRLMEDDDTKMSWTDLNRNLTKNSSKSKHLYSGPEMIGTVLQKLPTTIHDLSQPKDFIVDAFQYPLGINKTVLQVTIHGEFKEADNPLPYSFDRTFLLLPAPSGSPAATMGSPYSVLSDMLYIKDYCSITNRIGSD</sequence>
<dbReference type="PANTHER" id="PTHR10662:SF22">
    <property type="entry name" value="NUCLEAR RNA EXPORT FACTOR 1"/>
    <property type="match status" value="1"/>
</dbReference>
<keyword evidence="4" id="KW-0509">mRNA transport</keyword>
<keyword evidence="5" id="KW-0539">Nucleus</keyword>
<organism evidence="8 9">
    <name type="scientific">Circinella minor</name>
    <dbReference type="NCBI Taxonomy" id="1195481"/>
    <lineage>
        <taxon>Eukaryota</taxon>
        <taxon>Fungi</taxon>
        <taxon>Fungi incertae sedis</taxon>
        <taxon>Mucoromycota</taxon>
        <taxon>Mucoromycotina</taxon>
        <taxon>Mucoromycetes</taxon>
        <taxon>Mucorales</taxon>
        <taxon>Lichtheimiaceae</taxon>
        <taxon>Circinella</taxon>
    </lineage>
</organism>
<dbReference type="InterPro" id="IPR057125">
    <property type="entry name" value="NXF1/2/3/5-like_LRR"/>
</dbReference>
<comment type="caution">
    <text evidence="8">The sequence shown here is derived from an EMBL/GenBank/DDBJ whole genome shotgun (WGS) entry which is preliminary data.</text>
</comment>
<evidence type="ECO:0000256" key="3">
    <source>
        <dbReference type="ARBA" id="ARBA00022448"/>
    </source>
</evidence>
<dbReference type="InterPro" id="IPR018222">
    <property type="entry name" value="Nuclear_transport_factor_2_euk"/>
</dbReference>
<keyword evidence="3" id="KW-0813">Transport</keyword>
<evidence type="ECO:0000259" key="7">
    <source>
        <dbReference type="PROSITE" id="PS50177"/>
    </source>
</evidence>
<keyword evidence="9" id="KW-1185">Reference proteome</keyword>
<evidence type="ECO:0000256" key="4">
    <source>
        <dbReference type="ARBA" id="ARBA00022816"/>
    </source>
</evidence>
<evidence type="ECO:0000313" key="8">
    <source>
        <dbReference type="EMBL" id="KAG2220146.1"/>
    </source>
</evidence>
<dbReference type="EMBL" id="JAEPRB010000150">
    <property type="protein sequence ID" value="KAG2220146.1"/>
    <property type="molecule type" value="Genomic_DNA"/>
</dbReference>
<evidence type="ECO:0000256" key="5">
    <source>
        <dbReference type="ARBA" id="ARBA00023242"/>
    </source>
</evidence>
<dbReference type="GO" id="GO:0016973">
    <property type="term" value="P:poly(A)+ mRNA export from nucleus"/>
    <property type="evidence" value="ECO:0007669"/>
    <property type="project" value="TreeGrafter"/>
</dbReference>
<dbReference type="GO" id="GO:0005634">
    <property type="term" value="C:nucleus"/>
    <property type="evidence" value="ECO:0007669"/>
    <property type="project" value="UniProtKB-SubCell"/>
</dbReference>
<comment type="subcellular location">
    <subcellularLocation>
        <location evidence="1">Nucleus</location>
    </subcellularLocation>
</comment>
<proteinExistence type="inferred from homology"/>
<dbReference type="Gene3D" id="3.80.10.10">
    <property type="entry name" value="Ribonuclease Inhibitor"/>
    <property type="match status" value="1"/>
</dbReference>
<evidence type="ECO:0000313" key="9">
    <source>
        <dbReference type="Proteomes" id="UP000646827"/>
    </source>
</evidence>
<dbReference type="PANTHER" id="PTHR10662">
    <property type="entry name" value="NUCLEAR RNA EXPORT FACTOR"/>
    <property type="match status" value="1"/>
</dbReference>
<evidence type="ECO:0000256" key="2">
    <source>
        <dbReference type="ARBA" id="ARBA00009285"/>
    </source>
</evidence>
<dbReference type="PROSITE" id="PS51450">
    <property type="entry name" value="LRR"/>
    <property type="match status" value="1"/>
</dbReference>
<dbReference type="InterPro" id="IPR032710">
    <property type="entry name" value="NTF2-like_dom_sf"/>
</dbReference>
<reference evidence="8 9" key="1">
    <citation type="submission" date="2020-12" db="EMBL/GenBank/DDBJ databases">
        <title>Metabolic potential, ecology and presence of endohyphal bacteria is reflected in genomic diversity of Mucoromycotina.</title>
        <authorList>
            <person name="Muszewska A."/>
            <person name="Okrasinska A."/>
            <person name="Steczkiewicz K."/>
            <person name="Drgas O."/>
            <person name="Orlowska M."/>
            <person name="Perlinska-Lenart U."/>
            <person name="Aleksandrzak-Piekarczyk T."/>
            <person name="Szatraj K."/>
            <person name="Zielenkiewicz U."/>
            <person name="Pilsyk S."/>
            <person name="Malc E."/>
            <person name="Mieczkowski P."/>
            <person name="Kruszewska J.S."/>
            <person name="Biernat P."/>
            <person name="Pawlowska J."/>
        </authorList>
    </citation>
    <scope>NUCLEOTIDE SEQUENCE [LARGE SCALE GENOMIC DNA]</scope>
    <source>
        <strain evidence="8 9">CBS 142.35</strain>
    </source>
</reference>
<feature type="region of interest" description="Disordered" evidence="6">
    <location>
        <begin position="98"/>
        <end position="118"/>
    </location>
</feature>
<feature type="domain" description="NTF2" evidence="7">
    <location>
        <begin position="423"/>
        <end position="595"/>
    </location>
</feature>
<dbReference type="SUPFAM" id="SSF54427">
    <property type="entry name" value="NTF2-like"/>
    <property type="match status" value="1"/>
</dbReference>
<dbReference type="Proteomes" id="UP000646827">
    <property type="component" value="Unassembled WGS sequence"/>
</dbReference>
<dbReference type="InterPro" id="IPR001611">
    <property type="entry name" value="Leu-rich_rpt"/>
</dbReference>
<protein>
    <recommendedName>
        <fullName evidence="7">NTF2 domain-containing protein</fullName>
    </recommendedName>
</protein>